<accession>A0A517TAI2</accession>
<comment type="catalytic activity">
    <reaction evidence="1 8">
        <text>a myo-inositol phosphate + H2O = myo-inositol + phosphate</text>
        <dbReference type="Rhea" id="RHEA:24056"/>
        <dbReference type="ChEBI" id="CHEBI:15377"/>
        <dbReference type="ChEBI" id="CHEBI:17268"/>
        <dbReference type="ChEBI" id="CHEBI:43474"/>
        <dbReference type="ChEBI" id="CHEBI:84139"/>
        <dbReference type="EC" id="3.1.3.25"/>
    </reaction>
</comment>
<evidence type="ECO:0000256" key="7">
    <source>
        <dbReference type="PIRSR" id="PIRSR600760-2"/>
    </source>
</evidence>
<dbReference type="GO" id="GO:0008934">
    <property type="term" value="F:inositol monophosphate 1-phosphatase activity"/>
    <property type="evidence" value="ECO:0007669"/>
    <property type="project" value="InterPro"/>
</dbReference>
<feature type="binding site" evidence="7">
    <location>
        <position position="220"/>
    </location>
    <ligand>
        <name>Mg(2+)</name>
        <dbReference type="ChEBI" id="CHEBI:18420"/>
        <label>2</label>
    </ligand>
</feature>
<keyword evidence="6 7" id="KW-0460">Magnesium</keyword>
<dbReference type="CDD" id="cd01639">
    <property type="entry name" value="IMPase"/>
    <property type="match status" value="1"/>
</dbReference>
<keyword evidence="5 8" id="KW-0378">Hydrolase</keyword>
<dbReference type="GO" id="GO:0006020">
    <property type="term" value="P:inositol metabolic process"/>
    <property type="evidence" value="ECO:0007669"/>
    <property type="project" value="TreeGrafter"/>
</dbReference>
<evidence type="ECO:0000256" key="8">
    <source>
        <dbReference type="RuleBase" id="RU364068"/>
    </source>
</evidence>
<dbReference type="GO" id="GO:0046854">
    <property type="term" value="P:phosphatidylinositol phosphate biosynthetic process"/>
    <property type="evidence" value="ECO:0007669"/>
    <property type="project" value="InterPro"/>
</dbReference>
<evidence type="ECO:0000256" key="5">
    <source>
        <dbReference type="ARBA" id="ARBA00022801"/>
    </source>
</evidence>
<dbReference type="EMBL" id="CP036316">
    <property type="protein sequence ID" value="QDT65376.1"/>
    <property type="molecule type" value="Genomic_DNA"/>
</dbReference>
<dbReference type="PROSITE" id="PS00629">
    <property type="entry name" value="IMP_1"/>
    <property type="match status" value="1"/>
</dbReference>
<dbReference type="InterPro" id="IPR000760">
    <property type="entry name" value="Inositol_monophosphatase-like"/>
</dbReference>
<dbReference type="InterPro" id="IPR033942">
    <property type="entry name" value="IMPase"/>
</dbReference>
<dbReference type="FunFam" id="3.30.540.10:FF:000003">
    <property type="entry name" value="Inositol-1-monophosphatase"/>
    <property type="match status" value="1"/>
</dbReference>
<dbReference type="OrthoDB" id="9772456at2"/>
<keyword evidence="4 7" id="KW-0479">Metal-binding</keyword>
<dbReference type="Proteomes" id="UP000319976">
    <property type="component" value="Chromosome"/>
</dbReference>
<comment type="similarity">
    <text evidence="3 8">Belongs to the inositol monophosphatase superfamily.</text>
</comment>
<evidence type="ECO:0000256" key="2">
    <source>
        <dbReference type="ARBA" id="ARBA00001946"/>
    </source>
</evidence>
<dbReference type="Gene3D" id="3.40.190.80">
    <property type="match status" value="1"/>
</dbReference>
<dbReference type="Gene3D" id="3.30.540.10">
    <property type="entry name" value="Fructose-1,6-Bisphosphatase, subunit A, domain 1"/>
    <property type="match status" value="1"/>
</dbReference>
<evidence type="ECO:0000256" key="3">
    <source>
        <dbReference type="ARBA" id="ARBA00009759"/>
    </source>
</evidence>
<feature type="binding site" evidence="7">
    <location>
        <position position="96"/>
    </location>
    <ligand>
        <name>Mg(2+)</name>
        <dbReference type="ChEBI" id="CHEBI:18420"/>
        <label>1</label>
        <note>catalytic</note>
    </ligand>
</feature>
<dbReference type="GO" id="GO:0007165">
    <property type="term" value="P:signal transduction"/>
    <property type="evidence" value="ECO:0007669"/>
    <property type="project" value="TreeGrafter"/>
</dbReference>
<evidence type="ECO:0000256" key="1">
    <source>
        <dbReference type="ARBA" id="ARBA00001033"/>
    </source>
</evidence>
<name>A0A517TAI2_9PLAN</name>
<feature type="binding site" evidence="7">
    <location>
        <position position="74"/>
    </location>
    <ligand>
        <name>Mg(2+)</name>
        <dbReference type="ChEBI" id="CHEBI:18420"/>
        <label>1</label>
        <note>catalytic</note>
    </ligand>
</feature>
<dbReference type="InterPro" id="IPR020583">
    <property type="entry name" value="Inositol_monoP_metal-BS"/>
</dbReference>
<dbReference type="PANTHER" id="PTHR20854">
    <property type="entry name" value="INOSITOL MONOPHOSPHATASE"/>
    <property type="match status" value="1"/>
</dbReference>
<dbReference type="GO" id="GO:0046872">
    <property type="term" value="F:metal ion binding"/>
    <property type="evidence" value="ECO:0007669"/>
    <property type="project" value="UniProtKB-KW"/>
</dbReference>
<gene>
    <name evidence="9" type="primary">suhB_2</name>
    <name evidence="9" type="ORF">V22_26290</name>
</gene>
<keyword evidence="10" id="KW-1185">Reference proteome</keyword>
<proteinExistence type="inferred from homology"/>
<protein>
    <recommendedName>
        <fullName evidence="8">Inositol-1-monophosphatase</fullName>
        <ecNumber evidence="8">3.1.3.25</ecNumber>
    </recommendedName>
</protein>
<evidence type="ECO:0000256" key="6">
    <source>
        <dbReference type="ARBA" id="ARBA00022842"/>
    </source>
</evidence>
<dbReference type="EC" id="3.1.3.25" evidence="8"/>
<dbReference type="RefSeq" id="WP_145263317.1">
    <property type="nucleotide sequence ID" value="NZ_CP036316.1"/>
</dbReference>
<organism evidence="9 10">
    <name type="scientific">Calycomorphotria hydatis</name>
    <dbReference type="NCBI Taxonomy" id="2528027"/>
    <lineage>
        <taxon>Bacteria</taxon>
        <taxon>Pseudomonadati</taxon>
        <taxon>Planctomycetota</taxon>
        <taxon>Planctomycetia</taxon>
        <taxon>Planctomycetales</taxon>
        <taxon>Planctomycetaceae</taxon>
        <taxon>Calycomorphotria</taxon>
    </lineage>
</organism>
<evidence type="ECO:0000256" key="4">
    <source>
        <dbReference type="ARBA" id="ARBA00022723"/>
    </source>
</evidence>
<dbReference type="InterPro" id="IPR020550">
    <property type="entry name" value="Inositol_monophosphatase_CS"/>
</dbReference>
<evidence type="ECO:0000313" key="10">
    <source>
        <dbReference type="Proteomes" id="UP000319976"/>
    </source>
</evidence>
<dbReference type="PRINTS" id="PR00377">
    <property type="entry name" value="IMPHPHTASES"/>
</dbReference>
<sequence length="276" mass="29505">MNTETAMSVDWQAVLDVGVTAARQAGDILLDWSDRFTVREKGRADLVTEADFASQEAIVKIIAEAFPEHGLLGEEGLEQPAKPGTPDICWVIDPLDGTSNYVHGFPYYAVSIGITQDGETLAGVVYDPQAKEMFTAAPGVGAFRNEKPIQVSNCETLEQALLVASLPRNTDPKDPAVRRFLTALPEAESVQRTGSAALNLCNVACGRLDGFWSSSLKPWDMAAGAALVKEAGGVISTIAGEEFDVSRPDLLVTNGSSLHSELVDLLDLSSPRNSRS</sequence>
<dbReference type="PROSITE" id="PS00630">
    <property type="entry name" value="IMP_2"/>
    <property type="match status" value="1"/>
</dbReference>
<dbReference type="AlphaFoldDB" id="A0A517TAI2"/>
<evidence type="ECO:0000313" key="9">
    <source>
        <dbReference type="EMBL" id="QDT65376.1"/>
    </source>
</evidence>
<reference evidence="9 10" key="1">
    <citation type="submission" date="2019-02" db="EMBL/GenBank/DDBJ databases">
        <title>Deep-cultivation of Planctomycetes and their phenomic and genomic characterization uncovers novel biology.</title>
        <authorList>
            <person name="Wiegand S."/>
            <person name="Jogler M."/>
            <person name="Boedeker C."/>
            <person name="Pinto D."/>
            <person name="Vollmers J."/>
            <person name="Rivas-Marin E."/>
            <person name="Kohn T."/>
            <person name="Peeters S.H."/>
            <person name="Heuer A."/>
            <person name="Rast P."/>
            <person name="Oberbeckmann S."/>
            <person name="Bunk B."/>
            <person name="Jeske O."/>
            <person name="Meyerdierks A."/>
            <person name="Storesund J.E."/>
            <person name="Kallscheuer N."/>
            <person name="Luecker S."/>
            <person name="Lage O.M."/>
            <person name="Pohl T."/>
            <person name="Merkel B.J."/>
            <person name="Hornburger P."/>
            <person name="Mueller R.-W."/>
            <person name="Bruemmer F."/>
            <person name="Labrenz M."/>
            <person name="Spormann A.M."/>
            <person name="Op den Camp H."/>
            <person name="Overmann J."/>
            <person name="Amann R."/>
            <person name="Jetten M.S.M."/>
            <person name="Mascher T."/>
            <person name="Medema M.H."/>
            <person name="Devos D.P."/>
            <person name="Kaster A.-K."/>
            <person name="Ovreas L."/>
            <person name="Rohde M."/>
            <person name="Galperin M.Y."/>
            <person name="Jogler C."/>
        </authorList>
    </citation>
    <scope>NUCLEOTIDE SEQUENCE [LARGE SCALE GENOMIC DNA]</scope>
    <source>
        <strain evidence="9 10">V22</strain>
    </source>
</reference>
<dbReference type="Pfam" id="PF00459">
    <property type="entry name" value="Inositol_P"/>
    <property type="match status" value="1"/>
</dbReference>
<dbReference type="PANTHER" id="PTHR20854:SF4">
    <property type="entry name" value="INOSITOL-1-MONOPHOSPHATASE-RELATED"/>
    <property type="match status" value="1"/>
</dbReference>
<dbReference type="InterPro" id="IPR022337">
    <property type="entry name" value="Inositol_monophosphatase_SuhB"/>
</dbReference>
<feature type="binding site" evidence="7">
    <location>
        <position position="93"/>
    </location>
    <ligand>
        <name>Mg(2+)</name>
        <dbReference type="ChEBI" id="CHEBI:18420"/>
        <label>2</label>
    </ligand>
</feature>
<feature type="binding site" evidence="7">
    <location>
        <position position="95"/>
    </location>
    <ligand>
        <name>Mg(2+)</name>
        <dbReference type="ChEBI" id="CHEBI:18420"/>
        <label>1</label>
        <note>catalytic</note>
    </ligand>
</feature>
<comment type="cofactor">
    <cofactor evidence="2 7 8">
        <name>Mg(2+)</name>
        <dbReference type="ChEBI" id="CHEBI:18420"/>
    </cofactor>
</comment>
<dbReference type="PRINTS" id="PR01959">
    <property type="entry name" value="SBIMPHPHTASE"/>
</dbReference>
<dbReference type="SUPFAM" id="SSF56655">
    <property type="entry name" value="Carbohydrate phosphatase"/>
    <property type="match status" value="1"/>
</dbReference>
<dbReference type="KEGG" id="chya:V22_26290"/>